<evidence type="ECO:0000313" key="3">
    <source>
        <dbReference type="EMBL" id="KAK6337316.1"/>
    </source>
</evidence>
<accession>A0AAV9U9L9</accession>
<organism evidence="3 4">
    <name type="scientific">Orbilia blumenaviensis</name>
    <dbReference type="NCBI Taxonomy" id="1796055"/>
    <lineage>
        <taxon>Eukaryota</taxon>
        <taxon>Fungi</taxon>
        <taxon>Dikarya</taxon>
        <taxon>Ascomycota</taxon>
        <taxon>Pezizomycotina</taxon>
        <taxon>Orbiliomycetes</taxon>
        <taxon>Orbiliales</taxon>
        <taxon>Orbiliaceae</taxon>
        <taxon>Orbilia</taxon>
    </lineage>
</organism>
<evidence type="ECO:0008006" key="5">
    <source>
        <dbReference type="Google" id="ProtNLM"/>
    </source>
</evidence>
<feature type="compositionally biased region" description="Pro residues" evidence="1">
    <location>
        <begin position="235"/>
        <end position="247"/>
    </location>
</feature>
<evidence type="ECO:0000256" key="1">
    <source>
        <dbReference type="SAM" id="MobiDB-lite"/>
    </source>
</evidence>
<feature type="transmembrane region" description="Helical" evidence="2">
    <location>
        <begin position="35"/>
        <end position="59"/>
    </location>
</feature>
<dbReference type="Proteomes" id="UP001373714">
    <property type="component" value="Unassembled WGS sequence"/>
</dbReference>
<protein>
    <recommendedName>
        <fullName evidence="5">MARVEL domain-containing protein</fullName>
    </recommendedName>
</protein>
<feature type="region of interest" description="Disordered" evidence="1">
    <location>
        <begin position="213"/>
        <end position="264"/>
    </location>
</feature>
<keyword evidence="2" id="KW-0472">Membrane</keyword>
<comment type="caution">
    <text evidence="3">The sequence shown here is derived from an EMBL/GenBank/DDBJ whole genome shotgun (WGS) entry which is preliminary data.</text>
</comment>
<keyword evidence="2" id="KW-1133">Transmembrane helix</keyword>
<gene>
    <name evidence="3" type="ORF">TWF730_002721</name>
</gene>
<feature type="transmembrane region" description="Helical" evidence="2">
    <location>
        <begin position="79"/>
        <end position="106"/>
    </location>
</feature>
<sequence>MAVIWGLDLHEIKWKKFASSNMFDKQWYLRREKMIIYQLAMIVMVCSESVGTATLSAYINQQAHLENAYPGSHIHNNDIVGIASYNIFVGVAVATIFGAAFFFDLFWPGRQETDGVKLAWRISAAVVSVAALADALAFTVIVAIHECWVDGVKDEELEAVLREGGYPDWRYRKNARAVASVVLLWVGLVFTIASTFILFKSYAHNEKFGPKSHEALKAEVQGPEQGSDLEKQAAPPSPGPPPVPQYPENPNYFSGRYTKREDVI</sequence>
<reference evidence="3 4" key="1">
    <citation type="submission" date="2019-10" db="EMBL/GenBank/DDBJ databases">
        <authorList>
            <person name="Palmer J.M."/>
        </authorList>
    </citation>
    <scope>NUCLEOTIDE SEQUENCE [LARGE SCALE GENOMIC DNA]</scope>
    <source>
        <strain evidence="3 4">TWF730</strain>
    </source>
</reference>
<feature type="transmembrane region" description="Helical" evidence="2">
    <location>
        <begin position="118"/>
        <end position="144"/>
    </location>
</feature>
<feature type="transmembrane region" description="Helical" evidence="2">
    <location>
        <begin position="177"/>
        <end position="199"/>
    </location>
</feature>
<dbReference type="AlphaFoldDB" id="A0AAV9U9L9"/>
<evidence type="ECO:0000256" key="2">
    <source>
        <dbReference type="SAM" id="Phobius"/>
    </source>
</evidence>
<keyword evidence="2" id="KW-0812">Transmembrane</keyword>
<evidence type="ECO:0000313" key="4">
    <source>
        <dbReference type="Proteomes" id="UP001373714"/>
    </source>
</evidence>
<dbReference type="EMBL" id="JAVHNS010000013">
    <property type="protein sequence ID" value="KAK6337316.1"/>
    <property type="molecule type" value="Genomic_DNA"/>
</dbReference>
<name>A0AAV9U9L9_9PEZI</name>
<proteinExistence type="predicted"/>
<keyword evidence="4" id="KW-1185">Reference proteome</keyword>